<dbReference type="Proteomes" id="UP001151760">
    <property type="component" value="Unassembled WGS sequence"/>
</dbReference>
<feature type="region of interest" description="Disordered" evidence="1">
    <location>
        <begin position="163"/>
        <end position="189"/>
    </location>
</feature>
<reference evidence="2" key="1">
    <citation type="journal article" date="2022" name="Int. J. Mol. Sci.">
        <title>Draft Genome of Tanacetum Coccineum: Genomic Comparison of Closely Related Tanacetum-Family Plants.</title>
        <authorList>
            <person name="Yamashiro T."/>
            <person name="Shiraishi A."/>
            <person name="Nakayama K."/>
            <person name="Satake H."/>
        </authorList>
    </citation>
    <scope>NUCLEOTIDE SEQUENCE</scope>
</reference>
<comment type="caution">
    <text evidence="2">The sequence shown here is derived from an EMBL/GenBank/DDBJ whole genome shotgun (WGS) entry which is preliminary data.</text>
</comment>
<keyword evidence="3" id="KW-1185">Reference proteome</keyword>
<evidence type="ECO:0000313" key="3">
    <source>
        <dbReference type="Proteomes" id="UP001151760"/>
    </source>
</evidence>
<feature type="compositionally biased region" description="Acidic residues" evidence="1">
    <location>
        <begin position="29"/>
        <end position="41"/>
    </location>
</feature>
<protein>
    <submittedName>
        <fullName evidence="2">Uncharacterized protein</fullName>
    </submittedName>
</protein>
<gene>
    <name evidence="2" type="ORF">Tco_0975537</name>
</gene>
<reference evidence="2" key="2">
    <citation type="submission" date="2022-01" db="EMBL/GenBank/DDBJ databases">
        <authorList>
            <person name="Yamashiro T."/>
            <person name="Shiraishi A."/>
            <person name="Satake H."/>
            <person name="Nakayama K."/>
        </authorList>
    </citation>
    <scope>NUCLEOTIDE SEQUENCE</scope>
</reference>
<evidence type="ECO:0000313" key="2">
    <source>
        <dbReference type="EMBL" id="GJT49380.1"/>
    </source>
</evidence>
<accession>A0ABQ5EEQ0</accession>
<feature type="compositionally biased region" description="Polar residues" evidence="1">
    <location>
        <begin position="1"/>
        <end position="10"/>
    </location>
</feature>
<sequence>MSSSSNSTSHIPLKKSRGKGSQRKKTNDDSQEIVEVFEESEPEPKPVKRNTTSRRSGLEEIHIFVNGKTIISDDQMLFLDISSSGVKPFKTLPSVKSKTCTCSKPSSKSCSILKLVFEKEDAYIYAKSLRKPKKTSKETTMYSKGENERNWYSYRGSRLSPSRFGPQIQDDHYSDIQDTNDEDDENEIDGRGNLQVMKRLMKCKAKADAEKTLKVKDDAKKTELPPTSLALSVILGNPKGKALAKGSKTGKSALAKEPGEEPIAEVVMDDAGDDRFVMMINHKMLLNPRQPRLRIQNGSTQPPRPPTPDPEWNKHFCYICYLTVVVDYFFNNDLKYLKSYDPKRKYTMSITKTKAARYEIEGIEDLVPTLWSAYLKGVMIKDALKGIQNIWRADRQLYKFKEGDFVDLHLNDIEDMLLLVVQHNLFHLTNSDLIDFIVALRMFTRCLIIKKCVEDL</sequence>
<feature type="compositionally biased region" description="Basic residues" evidence="1">
    <location>
        <begin position="12"/>
        <end position="24"/>
    </location>
</feature>
<feature type="compositionally biased region" description="Acidic residues" evidence="1">
    <location>
        <begin position="178"/>
        <end position="187"/>
    </location>
</feature>
<proteinExistence type="predicted"/>
<dbReference type="EMBL" id="BQNB010016233">
    <property type="protein sequence ID" value="GJT49380.1"/>
    <property type="molecule type" value="Genomic_DNA"/>
</dbReference>
<organism evidence="2 3">
    <name type="scientific">Tanacetum coccineum</name>
    <dbReference type="NCBI Taxonomy" id="301880"/>
    <lineage>
        <taxon>Eukaryota</taxon>
        <taxon>Viridiplantae</taxon>
        <taxon>Streptophyta</taxon>
        <taxon>Embryophyta</taxon>
        <taxon>Tracheophyta</taxon>
        <taxon>Spermatophyta</taxon>
        <taxon>Magnoliopsida</taxon>
        <taxon>eudicotyledons</taxon>
        <taxon>Gunneridae</taxon>
        <taxon>Pentapetalae</taxon>
        <taxon>asterids</taxon>
        <taxon>campanulids</taxon>
        <taxon>Asterales</taxon>
        <taxon>Asteraceae</taxon>
        <taxon>Asteroideae</taxon>
        <taxon>Anthemideae</taxon>
        <taxon>Anthemidinae</taxon>
        <taxon>Tanacetum</taxon>
    </lineage>
</organism>
<name>A0ABQ5EEQ0_9ASTR</name>
<feature type="region of interest" description="Disordered" evidence="1">
    <location>
        <begin position="1"/>
        <end position="54"/>
    </location>
</feature>
<evidence type="ECO:0000256" key="1">
    <source>
        <dbReference type="SAM" id="MobiDB-lite"/>
    </source>
</evidence>